<keyword evidence="1" id="KW-0472">Membrane</keyword>
<sequence>MQLTKLETMVHPAAIVLGGIALSFLAALAPTKAHAIQLLPLQVAAGLLPYAVFGVIVAMLRNAVVMRAGLATLAAHLIVTVLQRGLSPDHGSGPLLVIVPLLAAVALMTLWPQAVQASSIDSGRAAKLPDETS</sequence>
<dbReference type="AlphaFoldDB" id="A0AAJ0U3D9"/>
<dbReference type="Proteomes" id="UP001296776">
    <property type="component" value="Unassembled WGS sequence"/>
</dbReference>
<evidence type="ECO:0000313" key="2">
    <source>
        <dbReference type="EMBL" id="MBK1704067.1"/>
    </source>
</evidence>
<keyword evidence="3" id="KW-1185">Reference proteome</keyword>
<protein>
    <submittedName>
        <fullName evidence="2">Uncharacterized protein</fullName>
    </submittedName>
</protein>
<reference evidence="2" key="2">
    <citation type="journal article" date="2020" name="Microorganisms">
        <title>Osmotic Adaptation and Compatible Solute Biosynthesis of Phototrophic Bacteria as Revealed from Genome Analyses.</title>
        <authorList>
            <person name="Imhoff J.F."/>
            <person name="Rahn T."/>
            <person name="Kunzel S."/>
            <person name="Keller A."/>
            <person name="Neulinger S.C."/>
        </authorList>
    </citation>
    <scope>NUCLEOTIDE SEQUENCE</scope>
    <source>
        <strain evidence="2">DSM 11080</strain>
    </source>
</reference>
<name>A0AAJ0U3D9_9GAMM</name>
<accession>A0AAJ0U3D9</accession>
<feature type="transmembrane region" description="Helical" evidence="1">
    <location>
        <begin position="92"/>
        <end position="111"/>
    </location>
</feature>
<evidence type="ECO:0000313" key="3">
    <source>
        <dbReference type="Proteomes" id="UP001296776"/>
    </source>
</evidence>
<feature type="transmembrane region" description="Helical" evidence="1">
    <location>
        <begin position="68"/>
        <end position="86"/>
    </location>
</feature>
<evidence type="ECO:0000256" key="1">
    <source>
        <dbReference type="SAM" id="Phobius"/>
    </source>
</evidence>
<dbReference type="EMBL" id="NRSJ01000007">
    <property type="protein sequence ID" value="MBK1704067.1"/>
    <property type="molecule type" value="Genomic_DNA"/>
</dbReference>
<feature type="transmembrane region" description="Helical" evidence="1">
    <location>
        <begin position="43"/>
        <end position="61"/>
    </location>
</feature>
<reference evidence="2" key="1">
    <citation type="submission" date="2017-08" db="EMBL/GenBank/DDBJ databases">
        <authorList>
            <person name="Imhoff J.F."/>
            <person name="Rahn T."/>
            <person name="Kuenzel S."/>
            <person name="Neulinger S.C."/>
        </authorList>
    </citation>
    <scope>NUCLEOTIDE SEQUENCE</scope>
    <source>
        <strain evidence="2">DSM 11080</strain>
    </source>
</reference>
<keyword evidence="1" id="KW-1133">Transmembrane helix</keyword>
<dbReference type="RefSeq" id="WP_200345247.1">
    <property type="nucleotide sequence ID" value="NZ_NRSJ01000007.1"/>
</dbReference>
<keyword evidence="1" id="KW-0812">Transmembrane</keyword>
<gene>
    <name evidence="2" type="ORF">CKO40_05770</name>
</gene>
<organism evidence="2 3">
    <name type="scientific">Halochromatium glycolicum</name>
    <dbReference type="NCBI Taxonomy" id="85075"/>
    <lineage>
        <taxon>Bacteria</taxon>
        <taxon>Pseudomonadati</taxon>
        <taxon>Pseudomonadota</taxon>
        <taxon>Gammaproteobacteria</taxon>
        <taxon>Chromatiales</taxon>
        <taxon>Chromatiaceae</taxon>
        <taxon>Halochromatium</taxon>
    </lineage>
</organism>
<comment type="caution">
    <text evidence="2">The sequence shown here is derived from an EMBL/GenBank/DDBJ whole genome shotgun (WGS) entry which is preliminary data.</text>
</comment>
<proteinExistence type="predicted"/>